<evidence type="ECO:0000256" key="8">
    <source>
        <dbReference type="ARBA" id="ARBA00022840"/>
    </source>
</evidence>
<dbReference type="InterPro" id="IPR002173">
    <property type="entry name" value="Carboh/pur_kinase_PfkB_CS"/>
</dbReference>
<dbReference type="PROSITE" id="PS00583">
    <property type="entry name" value="PFKB_KINASES_1"/>
    <property type="match status" value="1"/>
</dbReference>
<gene>
    <name evidence="13" type="ORF">SAMN05421835_102408</name>
</gene>
<dbReference type="GO" id="GO:0046872">
    <property type="term" value="F:metal ion binding"/>
    <property type="evidence" value="ECO:0007669"/>
    <property type="project" value="UniProtKB-KW"/>
</dbReference>
<dbReference type="STRING" id="115433.SAMN05421835_102408"/>
<dbReference type="Pfam" id="PF00294">
    <property type="entry name" value="PfkB"/>
    <property type="match status" value="1"/>
</dbReference>
<dbReference type="Proteomes" id="UP000199025">
    <property type="component" value="Unassembled WGS sequence"/>
</dbReference>
<evidence type="ECO:0000313" key="14">
    <source>
        <dbReference type="Proteomes" id="UP000199025"/>
    </source>
</evidence>
<keyword evidence="11" id="KW-0119">Carbohydrate metabolism</keyword>
<dbReference type="AlphaFoldDB" id="A0A1I3MN19"/>
<dbReference type="PRINTS" id="PR00990">
    <property type="entry name" value="RIBOKINASE"/>
</dbReference>
<dbReference type="SUPFAM" id="SSF53613">
    <property type="entry name" value="Ribokinase-like"/>
    <property type="match status" value="1"/>
</dbReference>
<evidence type="ECO:0000256" key="2">
    <source>
        <dbReference type="ARBA" id="ARBA00012035"/>
    </source>
</evidence>
<protein>
    <recommendedName>
        <fullName evidence="3">Ribokinase</fullName>
        <ecNumber evidence="2">2.7.1.15</ecNumber>
    </recommendedName>
</protein>
<dbReference type="InterPro" id="IPR011611">
    <property type="entry name" value="PfkB_dom"/>
</dbReference>
<dbReference type="EC" id="2.7.1.15" evidence="2"/>
<dbReference type="InterPro" id="IPR029056">
    <property type="entry name" value="Ribokinase-like"/>
</dbReference>
<dbReference type="GO" id="GO:0006014">
    <property type="term" value="P:D-ribose metabolic process"/>
    <property type="evidence" value="ECO:0007669"/>
    <property type="project" value="InterPro"/>
</dbReference>
<evidence type="ECO:0000256" key="11">
    <source>
        <dbReference type="ARBA" id="ARBA00023277"/>
    </source>
</evidence>
<keyword evidence="7 13" id="KW-0418">Kinase</keyword>
<organism evidence="13 14">
    <name type="scientific">Amycolatopsis sacchari</name>
    <dbReference type="NCBI Taxonomy" id="115433"/>
    <lineage>
        <taxon>Bacteria</taxon>
        <taxon>Bacillati</taxon>
        <taxon>Actinomycetota</taxon>
        <taxon>Actinomycetes</taxon>
        <taxon>Pseudonocardiales</taxon>
        <taxon>Pseudonocardiaceae</taxon>
        <taxon>Amycolatopsis</taxon>
    </lineage>
</organism>
<accession>A0A1I3MN19</accession>
<keyword evidence="5" id="KW-0479">Metal-binding</keyword>
<keyword evidence="14" id="KW-1185">Reference proteome</keyword>
<evidence type="ECO:0000259" key="12">
    <source>
        <dbReference type="Pfam" id="PF00294"/>
    </source>
</evidence>
<dbReference type="GO" id="GO:0004747">
    <property type="term" value="F:ribokinase activity"/>
    <property type="evidence" value="ECO:0007669"/>
    <property type="project" value="UniProtKB-EC"/>
</dbReference>
<keyword evidence="4" id="KW-0808">Transferase</keyword>
<evidence type="ECO:0000256" key="6">
    <source>
        <dbReference type="ARBA" id="ARBA00022741"/>
    </source>
</evidence>
<dbReference type="InterPro" id="IPR002139">
    <property type="entry name" value="Ribo/fructo_kinase"/>
</dbReference>
<evidence type="ECO:0000256" key="9">
    <source>
        <dbReference type="ARBA" id="ARBA00022842"/>
    </source>
</evidence>
<name>A0A1I3MN19_9PSEU</name>
<dbReference type="Gene3D" id="3.40.1190.20">
    <property type="match status" value="1"/>
</dbReference>
<evidence type="ECO:0000256" key="10">
    <source>
        <dbReference type="ARBA" id="ARBA00022958"/>
    </source>
</evidence>
<keyword evidence="6" id="KW-0547">Nucleotide-binding</keyword>
<dbReference type="GO" id="GO:0005524">
    <property type="term" value="F:ATP binding"/>
    <property type="evidence" value="ECO:0007669"/>
    <property type="project" value="UniProtKB-KW"/>
</dbReference>
<keyword evidence="10" id="KW-0630">Potassium</keyword>
<dbReference type="GO" id="GO:0005829">
    <property type="term" value="C:cytosol"/>
    <property type="evidence" value="ECO:0007669"/>
    <property type="project" value="TreeGrafter"/>
</dbReference>
<proteinExistence type="inferred from homology"/>
<evidence type="ECO:0000256" key="5">
    <source>
        <dbReference type="ARBA" id="ARBA00022723"/>
    </source>
</evidence>
<feature type="domain" description="Carbohydrate kinase PfkB" evidence="12">
    <location>
        <begin position="2"/>
        <end position="287"/>
    </location>
</feature>
<dbReference type="OrthoDB" id="7946249at2"/>
<evidence type="ECO:0000256" key="7">
    <source>
        <dbReference type="ARBA" id="ARBA00022777"/>
    </source>
</evidence>
<evidence type="ECO:0000313" key="13">
    <source>
        <dbReference type="EMBL" id="SFI98524.1"/>
    </source>
</evidence>
<dbReference type="InterPro" id="IPR011877">
    <property type="entry name" value="Ribokinase"/>
</dbReference>
<reference evidence="13 14" key="1">
    <citation type="submission" date="2016-10" db="EMBL/GenBank/DDBJ databases">
        <authorList>
            <person name="de Groot N.N."/>
        </authorList>
    </citation>
    <scope>NUCLEOTIDE SEQUENCE [LARGE SCALE GENOMIC DNA]</scope>
    <source>
        <strain evidence="13 14">DSM 44468</strain>
    </source>
</reference>
<evidence type="ECO:0000256" key="3">
    <source>
        <dbReference type="ARBA" id="ARBA00016943"/>
    </source>
</evidence>
<dbReference type="PANTHER" id="PTHR10584">
    <property type="entry name" value="SUGAR KINASE"/>
    <property type="match status" value="1"/>
</dbReference>
<dbReference type="RefSeq" id="WP_091504708.1">
    <property type="nucleotide sequence ID" value="NZ_CBDQZW010000007.1"/>
</dbReference>
<keyword evidence="8" id="KW-0067">ATP-binding</keyword>
<sequence length="299" mass="31103">MSVVVIGQVARDLVLRVPEAPGPGQSANVRERREVLGGKGANQAVGLAQLGMHVALVGVVGDDGTADRLLSRAEADGIDVSHVARRPSAETALIVDVLDDSGQWRYLEHIPEETLVTPRDVFAASGLIRSARAVVVQLQEPPEAALEAARIARAAGVRVVLDGAPGGLTEELLAHADVLRADRREAELLAHKEITSVDDAIEAGRSLVERGLSLAVLDAAGVGNVFVTRRGHEFLPLSDVEVVDSTGAGDALVATLTYALVAGEPLPVAARLAVAASSLTVQHPGGRPRLSRAALSAYT</sequence>
<comment type="similarity">
    <text evidence="1">Belongs to the carbohydrate kinase PfkB family.</text>
</comment>
<dbReference type="EMBL" id="FORP01000002">
    <property type="protein sequence ID" value="SFI98524.1"/>
    <property type="molecule type" value="Genomic_DNA"/>
</dbReference>
<keyword evidence="9" id="KW-0460">Magnesium</keyword>
<dbReference type="PANTHER" id="PTHR10584:SF166">
    <property type="entry name" value="RIBOKINASE"/>
    <property type="match status" value="1"/>
</dbReference>
<dbReference type="CDD" id="cd01174">
    <property type="entry name" value="ribokinase"/>
    <property type="match status" value="1"/>
</dbReference>
<evidence type="ECO:0000256" key="4">
    <source>
        <dbReference type="ARBA" id="ARBA00022679"/>
    </source>
</evidence>
<evidence type="ECO:0000256" key="1">
    <source>
        <dbReference type="ARBA" id="ARBA00010688"/>
    </source>
</evidence>